<dbReference type="EMBL" id="JBBNAG010000013">
    <property type="protein sequence ID" value="KAK9082828.1"/>
    <property type="molecule type" value="Genomic_DNA"/>
</dbReference>
<keyword evidence="3" id="KW-1185">Reference proteome</keyword>
<feature type="region of interest" description="Disordered" evidence="1">
    <location>
        <begin position="1"/>
        <end position="21"/>
    </location>
</feature>
<accession>A0AAP0HC39</accession>
<organism evidence="2 3">
    <name type="scientific">Stephania cephalantha</name>
    <dbReference type="NCBI Taxonomy" id="152367"/>
    <lineage>
        <taxon>Eukaryota</taxon>
        <taxon>Viridiplantae</taxon>
        <taxon>Streptophyta</taxon>
        <taxon>Embryophyta</taxon>
        <taxon>Tracheophyta</taxon>
        <taxon>Spermatophyta</taxon>
        <taxon>Magnoliopsida</taxon>
        <taxon>Ranunculales</taxon>
        <taxon>Menispermaceae</taxon>
        <taxon>Menispermoideae</taxon>
        <taxon>Cissampelideae</taxon>
        <taxon>Stephania</taxon>
    </lineage>
</organism>
<name>A0AAP0HC39_9MAGN</name>
<sequence length="90" mass="9741">MVTREHTGVDGHPTPPVSGQARNVGLPILEYPEVGPQHSLLKGIGRAEYYSIIDEEALEAASSETNARTLLGCMLSCDVYPQASIRKPYS</sequence>
<evidence type="ECO:0000256" key="1">
    <source>
        <dbReference type="SAM" id="MobiDB-lite"/>
    </source>
</evidence>
<comment type="caution">
    <text evidence="2">The sequence shown here is derived from an EMBL/GenBank/DDBJ whole genome shotgun (WGS) entry which is preliminary data.</text>
</comment>
<evidence type="ECO:0000313" key="2">
    <source>
        <dbReference type="EMBL" id="KAK9082828.1"/>
    </source>
</evidence>
<dbReference type="Gene3D" id="3.40.50.1100">
    <property type="match status" value="1"/>
</dbReference>
<dbReference type="Proteomes" id="UP001419268">
    <property type="component" value="Unassembled WGS sequence"/>
</dbReference>
<protein>
    <submittedName>
        <fullName evidence="2">Uncharacterized protein</fullName>
    </submittedName>
</protein>
<reference evidence="2 3" key="1">
    <citation type="submission" date="2024-01" db="EMBL/GenBank/DDBJ databases">
        <title>Genome assemblies of Stephania.</title>
        <authorList>
            <person name="Yang L."/>
        </authorList>
    </citation>
    <scope>NUCLEOTIDE SEQUENCE [LARGE SCALE GENOMIC DNA]</scope>
    <source>
        <strain evidence="2">JXDWG</strain>
        <tissue evidence="2">Leaf</tissue>
    </source>
</reference>
<gene>
    <name evidence="2" type="ORF">Scep_029299</name>
</gene>
<evidence type="ECO:0000313" key="3">
    <source>
        <dbReference type="Proteomes" id="UP001419268"/>
    </source>
</evidence>
<dbReference type="InterPro" id="IPR036052">
    <property type="entry name" value="TrpB-like_PALP_sf"/>
</dbReference>
<dbReference type="AlphaFoldDB" id="A0AAP0HC39"/>
<proteinExistence type="predicted"/>